<evidence type="ECO:0000313" key="11">
    <source>
        <dbReference type="EMBL" id="OLS01539.1"/>
    </source>
</evidence>
<evidence type="ECO:0000256" key="7">
    <source>
        <dbReference type="RuleBase" id="RU362065"/>
    </source>
</evidence>
<evidence type="ECO:0000256" key="5">
    <source>
        <dbReference type="ARBA" id="ARBA00022525"/>
    </source>
</evidence>
<dbReference type="NCBIfam" id="TIGR02492">
    <property type="entry name" value="flgK_ends"/>
    <property type="match status" value="1"/>
</dbReference>
<evidence type="ECO:0000259" key="8">
    <source>
        <dbReference type="Pfam" id="PF00460"/>
    </source>
</evidence>
<dbReference type="InterPro" id="IPR001444">
    <property type="entry name" value="Flag_bb_rod_N"/>
</dbReference>
<feature type="domain" description="Flagellar basal-body/hook protein C-terminal" evidence="9">
    <location>
        <begin position="439"/>
        <end position="477"/>
    </location>
</feature>
<dbReference type="GO" id="GO:0005198">
    <property type="term" value="F:structural molecule activity"/>
    <property type="evidence" value="ECO:0007669"/>
    <property type="project" value="UniProtKB-UniRule"/>
</dbReference>
<comment type="caution">
    <text evidence="11">The sequence shown here is derived from an EMBL/GenBank/DDBJ whole genome shotgun (WGS) entry which is preliminary data.</text>
</comment>
<keyword evidence="6 7" id="KW-0975">Bacterial flagellum</keyword>
<evidence type="ECO:0000256" key="3">
    <source>
        <dbReference type="ARBA" id="ARBA00009677"/>
    </source>
</evidence>
<dbReference type="GO" id="GO:0044780">
    <property type="term" value="P:bacterial-type flagellum assembly"/>
    <property type="evidence" value="ECO:0007669"/>
    <property type="project" value="InterPro"/>
</dbReference>
<organism evidence="11 12">
    <name type="scientific">Tissierella creatinophila DSM 6911</name>
    <dbReference type="NCBI Taxonomy" id="1123403"/>
    <lineage>
        <taxon>Bacteria</taxon>
        <taxon>Bacillati</taxon>
        <taxon>Bacillota</taxon>
        <taxon>Tissierellia</taxon>
        <taxon>Tissierellales</taxon>
        <taxon>Tissierellaceae</taxon>
        <taxon>Tissierella</taxon>
    </lineage>
</organism>
<keyword evidence="11" id="KW-0282">Flagellum</keyword>
<dbReference type="Proteomes" id="UP000186112">
    <property type="component" value="Unassembled WGS sequence"/>
</dbReference>
<dbReference type="Pfam" id="PF00460">
    <property type="entry name" value="Flg_bb_rod"/>
    <property type="match status" value="1"/>
</dbReference>
<keyword evidence="12" id="KW-1185">Reference proteome</keyword>
<dbReference type="Pfam" id="PF06429">
    <property type="entry name" value="Flg_bbr_C"/>
    <property type="match status" value="1"/>
</dbReference>
<dbReference type="PANTHER" id="PTHR30033:SF1">
    <property type="entry name" value="FLAGELLAR HOOK-ASSOCIATED PROTEIN 1"/>
    <property type="match status" value="1"/>
</dbReference>
<gene>
    <name evidence="7 11" type="primary">flgK</name>
    <name evidence="11" type="ORF">TICRE_25780</name>
</gene>
<dbReference type="Pfam" id="PF22638">
    <property type="entry name" value="FlgK_D1"/>
    <property type="match status" value="1"/>
</dbReference>
<comment type="similarity">
    <text evidence="3 7">Belongs to the flagella basal body rod proteins family.</text>
</comment>
<dbReference type="GO" id="GO:0009424">
    <property type="term" value="C:bacterial-type flagellum hook"/>
    <property type="evidence" value="ECO:0007669"/>
    <property type="project" value="UniProtKB-UniRule"/>
</dbReference>
<evidence type="ECO:0000256" key="2">
    <source>
        <dbReference type="ARBA" id="ARBA00004613"/>
    </source>
</evidence>
<dbReference type="PRINTS" id="PR01005">
    <property type="entry name" value="FLGHOOKAP1"/>
</dbReference>
<evidence type="ECO:0000256" key="1">
    <source>
        <dbReference type="ARBA" id="ARBA00004365"/>
    </source>
</evidence>
<feature type="domain" description="Flagellar hook-associated protein FlgK helical" evidence="10">
    <location>
        <begin position="97"/>
        <end position="317"/>
    </location>
</feature>
<keyword evidence="11" id="KW-0966">Cell projection</keyword>
<evidence type="ECO:0000259" key="9">
    <source>
        <dbReference type="Pfam" id="PF06429"/>
    </source>
</evidence>
<feature type="domain" description="Flagellar basal body rod protein N-terminal" evidence="8">
    <location>
        <begin position="8"/>
        <end position="37"/>
    </location>
</feature>
<evidence type="ECO:0000313" key="12">
    <source>
        <dbReference type="Proteomes" id="UP000186112"/>
    </source>
</evidence>
<dbReference type="EMBL" id="LTDM01000066">
    <property type="protein sequence ID" value="OLS01539.1"/>
    <property type="molecule type" value="Genomic_DNA"/>
</dbReference>
<dbReference type="SUPFAM" id="SSF64518">
    <property type="entry name" value="Phase 1 flagellin"/>
    <property type="match status" value="1"/>
</dbReference>
<evidence type="ECO:0000259" key="10">
    <source>
        <dbReference type="Pfam" id="PF22638"/>
    </source>
</evidence>
<evidence type="ECO:0000256" key="6">
    <source>
        <dbReference type="ARBA" id="ARBA00023143"/>
    </source>
</evidence>
<dbReference type="AlphaFoldDB" id="A0A1U7M2U4"/>
<accession>A0A1U7M2U4</accession>
<dbReference type="PANTHER" id="PTHR30033">
    <property type="entry name" value="FLAGELLAR HOOK-ASSOCIATED PROTEIN 1"/>
    <property type="match status" value="1"/>
</dbReference>
<keyword evidence="5 7" id="KW-0964">Secreted</keyword>
<dbReference type="InterPro" id="IPR053927">
    <property type="entry name" value="FlgK_helical"/>
</dbReference>
<dbReference type="OrthoDB" id="9802553at2"/>
<reference evidence="11 12" key="1">
    <citation type="submission" date="2016-02" db="EMBL/GenBank/DDBJ databases">
        <title>Genome sequence of Tissierella creatinophila DSM 6911.</title>
        <authorList>
            <person name="Poehlein A."/>
            <person name="Daniel R."/>
        </authorList>
    </citation>
    <scope>NUCLEOTIDE SEQUENCE [LARGE SCALE GENOMIC DNA]</scope>
    <source>
        <strain evidence="11 12">DSM 6911</strain>
    </source>
</reference>
<sequence length="481" mass="52924">MSGIFSSMNTATKGLMAQQTALHTTGHNIANINTEGFSRQRVDMKADRAYNYGGIGQLGTGVRMESIVRMVDNHVSKQIRAENSTLSRFAEKSEVINQLEVIFNEPSDTGLNFNIGEMFDAFQELSKNPENLNSKTLVVEKLKTLTDTLNHMAGQIESLESETHASIDKNILDFNSKVDGLNTLNKQIFNVSIKGQIPNDLLDQRDLMLKDLTAIADVSIDFDKYGRVGIEMGGNKILTQEGEQNELKYDKYDKDNPNKTREVKLVNSKDNSEATITVTNGSLLGNMDALRDIDNSKKNLDKMASTMAQAINRVHGQLEVKDQNGNLVEAGFIFTVKEGKNPEDAAMNIEINKALVSDNSLLQSGKNGNEGDGSLALELAGLRNKKLGEDGKEDQSGNTIGGSYRDIVIKIGISKQHSDNMVENQEALTQQLENRRESVSGVSINDEITNVIKFQKAYEANAKVLSALTEMLDVLINRTGV</sequence>
<dbReference type="InterPro" id="IPR010930">
    <property type="entry name" value="Flg_bb/hook_C_dom"/>
</dbReference>
<dbReference type="RefSeq" id="WP_075728723.1">
    <property type="nucleotide sequence ID" value="NZ_LTDM01000066.1"/>
</dbReference>
<protein>
    <recommendedName>
        <fullName evidence="4 7">Flagellar hook-associated protein 1</fullName>
        <shortName evidence="7">HAP1</shortName>
    </recommendedName>
</protein>
<comment type="subcellular location">
    <subcellularLocation>
        <location evidence="1 7">Bacterial flagellum</location>
    </subcellularLocation>
    <subcellularLocation>
        <location evidence="2 7">Secreted</location>
    </subcellularLocation>
</comment>
<proteinExistence type="inferred from homology"/>
<keyword evidence="11" id="KW-0969">Cilium</keyword>
<evidence type="ECO:0000256" key="4">
    <source>
        <dbReference type="ARBA" id="ARBA00016244"/>
    </source>
</evidence>
<dbReference type="InterPro" id="IPR002371">
    <property type="entry name" value="FlgK"/>
</dbReference>
<name>A0A1U7M2U4_TISCR</name>
<dbReference type="GO" id="GO:0005576">
    <property type="term" value="C:extracellular region"/>
    <property type="evidence" value="ECO:0007669"/>
    <property type="project" value="UniProtKB-SubCell"/>
</dbReference>